<feature type="compositionally biased region" description="Basic and acidic residues" evidence="1">
    <location>
        <begin position="572"/>
        <end position="583"/>
    </location>
</feature>
<dbReference type="SUPFAM" id="SSF48208">
    <property type="entry name" value="Six-hairpin glycosidases"/>
    <property type="match status" value="1"/>
</dbReference>
<dbReference type="PANTHER" id="PTHR12654:SF0">
    <property type="entry name" value="NON-LYSOSOMAL GLUCOSYLCERAMIDASE"/>
    <property type="match status" value="1"/>
</dbReference>
<dbReference type="EMBL" id="PGTN01000095">
    <property type="protein sequence ID" value="PJF46786.1"/>
    <property type="molecule type" value="Genomic_DNA"/>
</dbReference>
<feature type="domain" description="Glycosyl-hydrolase family 116 N-terminal" evidence="3">
    <location>
        <begin position="21"/>
        <end position="350"/>
    </location>
</feature>
<evidence type="ECO:0000313" key="4">
    <source>
        <dbReference type="EMBL" id="PJF46786.1"/>
    </source>
</evidence>
<evidence type="ECO:0000313" key="5">
    <source>
        <dbReference type="Proteomes" id="UP000230790"/>
    </source>
</evidence>
<feature type="region of interest" description="Disordered" evidence="1">
    <location>
        <begin position="561"/>
        <end position="583"/>
    </location>
</feature>
<dbReference type="PANTHER" id="PTHR12654">
    <property type="entry name" value="BILE ACID BETA-GLUCOSIDASE-RELATED"/>
    <property type="match status" value="1"/>
</dbReference>
<evidence type="ECO:0000259" key="3">
    <source>
        <dbReference type="Pfam" id="PF12215"/>
    </source>
</evidence>
<evidence type="ECO:0000256" key="1">
    <source>
        <dbReference type="SAM" id="MobiDB-lite"/>
    </source>
</evidence>
<evidence type="ECO:0008006" key="6">
    <source>
        <dbReference type="Google" id="ProtNLM"/>
    </source>
</evidence>
<accession>A0A2M8QAE6</accession>
<organism evidence="4 5">
    <name type="scientific">Candidatus Thermofonsia Clade 3 bacterium</name>
    <dbReference type="NCBI Taxonomy" id="2364212"/>
    <lineage>
        <taxon>Bacteria</taxon>
        <taxon>Bacillati</taxon>
        <taxon>Chloroflexota</taxon>
        <taxon>Candidatus Thermofontia</taxon>
        <taxon>Candidatus Thermofonsia Clade 3</taxon>
    </lineage>
</organism>
<feature type="domain" description="Glycosyl-hydrolase family 116 catalytic region" evidence="2">
    <location>
        <begin position="470"/>
        <end position="792"/>
    </location>
</feature>
<dbReference type="InterPro" id="IPR006775">
    <property type="entry name" value="GH116_catalytic"/>
</dbReference>
<dbReference type="AlphaFoldDB" id="A0A2M8QAE6"/>
<proteinExistence type="predicted"/>
<dbReference type="Pfam" id="PF04685">
    <property type="entry name" value="DUF608"/>
    <property type="match status" value="1"/>
</dbReference>
<dbReference type="InterPro" id="IPR012341">
    <property type="entry name" value="6hp_glycosidase-like_sf"/>
</dbReference>
<dbReference type="Pfam" id="PF12215">
    <property type="entry name" value="Glyco_hydr_116N"/>
    <property type="match status" value="1"/>
</dbReference>
<dbReference type="GO" id="GO:0005975">
    <property type="term" value="P:carbohydrate metabolic process"/>
    <property type="evidence" value="ECO:0007669"/>
    <property type="project" value="InterPro"/>
</dbReference>
<evidence type="ECO:0000259" key="2">
    <source>
        <dbReference type="Pfam" id="PF04685"/>
    </source>
</evidence>
<sequence length="882" mass="98351">MQQLNWPVLTRYDQDHLTRIALPIGGIGTGTVALGGRGDLRDWEVVNRPAKGFNPKHTFFALYARATGKPGVARCLEGAIDPRDYEGAFGCPIPNHGLPRFRRCAFEAAYPLGQVVLSDPDVPVKVRLQAFNPFIPCDAERSGIPVAILRFVLTNRTDRRVVAAVCGNLENFIGQDGSVVADHRINAGDRGGARNVNEMRTLKRATGCGLFMHSQGVEPSAEQWGTLALVALTMRGITHRTTWADLSWGDSLLDYWEDFSADGALEECQAEVNHPIGSLCVTLSLKPGETRAITFLLAWHFPHRRGWGLRNEPSLTYGAGTRDQPDRVGNYYATRYADAWDVVERTAAQLAELENDTLTFVNAFVQSDLPAPIKEAALYNLSTLRSQTAFRIESGHLMGWEGCGDKAGCCFGSCTHVWNYEQATAFLFGDLAKTMREVEFKRATRSDGLMCFRADLPLDRATTWIHAAADGQMGCLMKLYREWQLSGDDDFLRALWPQARRALEFCWRPGGWDADEDGVMEGCQHNTMDVEYYGPNPQMGTWYLGALRAMEAMARYLAEHPTHDSPLPSGEVSREPEVGSDAMRDTPEGLIAFADKCRRLFEQGRAWMDAHLFNGEYYEHEIRPPQPGDLILEGLRAGMGAATPQEPELQLGAGCLVDQLVGQYFAHVCGLGYLLDPRHVRKALRAIMKYNFRRSFHDHFNHLRSFVLGDESALLMATYPKGRRPKRPFPYFNEVMTGFEYTAAVGMLYERQIENGLKVIAAIRARYDGAKRNPFDEAECGHHYARAMASWAAVLAWTGFHYSAVDGVMTFDPIEGTHFWSTGHAWGTCTIRLAKHRAEANVTLEILGGNVKLHRFVLRGFGEAAFDHHEATPIAVSSTTNL</sequence>
<comment type="caution">
    <text evidence="4">The sequence shown here is derived from an EMBL/GenBank/DDBJ whole genome shotgun (WGS) entry which is preliminary data.</text>
</comment>
<reference evidence="4 5" key="1">
    <citation type="submission" date="2017-11" db="EMBL/GenBank/DDBJ databases">
        <title>Evolution of Phototrophy in the Chloroflexi Phylum Driven by Horizontal Gene Transfer.</title>
        <authorList>
            <person name="Ward L.M."/>
            <person name="Hemp J."/>
            <person name="Shih P.M."/>
            <person name="Mcglynn S.E."/>
            <person name="Fischer W."/>
        </authorList>
    </citation>
    <scope>NUCLEOTIDE SEQUENCE [LARGE SCALE GENOMIC DNA]</scope>
    <source>
        <strain evidence="4">JP3_7</strain>
    </source>
</reference>
<dbReference type="InterPro" id="IPR008928">
    <property type="entry name" value="6-hairpin_glycosidase_sf"/>
</dbReference>
<dbReference type="GO" id="GO:0004553">
    <property type="term" value="F:hydrolase activity, hydrolyzing O-glycosyl compounds"/>
    <property type="evidence" value="ECO:0007669"/>
    <property type="project" value="InterPro"/>
</dbReference>
<dbReference type="Gene3D" id="1.50.10.10">
    <property type="match status" value="1"/>
</dbReference>
<protein>
    <recommendedName>
        <fullName evidence="6">Glycosyl-hydrolase family 116 catalytic region domain-containing protein</fullName>
    </recommendedName>
</protein>
<dbReference type="InterPro" id="IPR024462">
    <property type="entry name" value="GH116_N"/>
</dbReference>
<name>A0A2M8QAE6_9CHLR</name>
<dbReference type="Proteomes" id="UP000230790">
    <property type="component" value="Unassembled WGS sequence"/>
</dbReference>
<gene>
    <name evidence="4" type="ORF">CUN48_11990</name>
</gene>
<dbReference type="InterPro" id="IPR052566">
    <property type="entry name" value="Non-lysos_glucosylceramidase"/>
</dbReference>